<evidence type="ECO:0000313" key="2">
    <source>
        <dbReference type="EMBL" id="CAB0041429.1"/>
    </source>
</evidence>
<organism evidence="2 3">
    <name type="scientific">Trichogramma brassicae</name>
    <dbReference type="NCBI Taxonomy" id="86971"/>
    <lineage>
        <taxon>Eukaryota</taxon>
        <taxon>Metazoa</taxon>
        <taxon>Ecdysozoa</taxon>
        <taxon>Arthropoda</taxon>
        <taxon>Hexapoda</taxon>
        <taxon>Insecta</taxon>
        <taxon>Pterygota</taxon>
        <taxon>Neoptera</taxon>
        <taxon>Endopterygota</taxon>
        <taxon>Hymenoptera</taxon>
        <taxon>Apocrita</taxon>
        <taxon>Proctotrupomorpha</taxon>
        <taxon>Chalcidoidea</taxon>
        <taxon>Trichogrammatidae</taxon>
        <taxon>Trichogramma</taxon>
    </lineage>
</organism>
<reference evidence="2 3" key="1">
    <citation type="submission" date="2020-02" db="EMBL/GenBank/DDBJ databases">
        <authorList>
            <person name="Ferguson B K."/>
        </authorList>
    </citation>
    <scope>NUCLEOTIDE SEQUENCE [LARGE SCALE GENOMIC DNA]</scope>
</reference>
<proteinExistence type="predicted"/>
<keyword evidence="3" id="KW-1185">Reference proteome</keyword>
<feature type="compositionally biased region" description="Polar residues" evidence="1">
    <location>
        <begin position="146"/>
        <end position="163"/>
    </location>
</feature>
<feature type="compositionally biased region" description="Basic and acidic residues" evidence="1">
    <location>
        <begin position="134"/>
        <end position="143"/>
    </location>
</feature>
<feature type="compositionally biased region" description="Basic residues" evidence="1">
    <location>
        <begin position="211"/>
        <end position="231"/>
    </location>
</feature>
<sequence length="280" mass="30365">METFAEAWVAANTKNDQVQYTDMYRRERAQPQVREGSLQQKKKYSQALALTHKSSSSPSRTSSEPSLPRTPPPAAITPQPQSLTTSGSPPQTTTATTTAASSTVAAAASSGTNANSSGTAGANESSSSSSSKQQQRDSSRERSASIVSVTPAHQPQHQLVGSDSQRELSSAAAVHRQPYAAHNQHLKQELASSPKQEGFDLSKTSSSTERKTKKRSKLYTRKGSKRLKTNGHKVSAPTRVRYQRLNHTAGAEESFFEKRATGEDLCCLRSLAADRRYTVR</sequence>
<dbReference type="AlphaFoldDB" id="A0A6H5IZL7"/>
<name>A0A6H5IZL7_9HYME</name>
<dbReference type="Proteomes" id="UP000479190">
    <property type="component" value="Unassembled WGS sequence"/>
</dbReference>
<dbReference type="OrthoDB" id="7701506at2759"/>
<gene>
    <name evidence="2" type="ORF">TBRA_LOCUS13097</name>
</gene>
<feature type="compositionally biased region" description="Low complexity" evidence="1">
    <location>
        <begin position="54"/>
        <end position="67"/>
    </location>
</feature>
<dbReference type="EMBL" id="CADCXV010001116">
    <property type="protein sequence ID" value="CAB0041429.1"/>
    <property type="molecule type" value="Genomic_DNA"/>
</dbReference>
<feature type="region of interest" description="Disordered" evidence="1">
    <location>
        <begin position="28"/>
        <end position="242"/>
    </location>
</feature>
<evidence type="ECO:0000256" key="1">
    <source>
        <dbReference type="SAM" id="MobiDB-lite"/>
    </source>
</evidence>
<accession>A0A6H5IZL7</accession>
<feature type="compositionally biased region" description="Low complexity" evidence="1">
    <location>
        <begin position="76"/>
        <end position="133"/>
    </location>
</feature>
<evidence type="ECO:0000313" key="3">
    <source>
        <dbReference type="Proteomes" id="UP000479190"/>
    </source>
</evidence>
<protein>
    <submittedName>
        <fullName evidence="2">Uncharacterized protein</fullName>
    </submittedName>
</protein>